<evidence type="ECO:0000313" key="7">
    <source>
        <dbReference type="EMBL" id="CAD8157075.1"/>
    </source>
</evidence>
<gene>
    <name evidence="7" type="ORF">POCTA_138.1.T0330121</name>
</gene>
<dbReference type="GO" id="GO:0005737">
    <property type="term" value="C:cytoplasm"/>
    <property type="evidence" value="ECO:0007669"/>
    <property type="project" value="TreeGrafter"/>
</dbReference>
<feature type="coiled-coil region" evidence="4">
    <location>
        <begin position="380"/>
        <end position="407"/>
    </location>
</feature>
<name>A0A8S1TW74_PAROT</name>
<organism evidence="7 8">
    <name type="scientific">Paramecium octaurelia</name>
    <dbReference type="NCBI Taxonomy" id="43137"/>
    <lineage>
        <taxon>Eukaryota</taxon>
        <taxon>Sar</taxon>
        <taxon>Alveolata</taxon>
        <taxon>Ciliophora</taxon>
        <taxon>Intramacronucleata</taxon>
        <taxon>Oligohymenophorea</taxon>
        <taxon>Peniculida</taxon>
        <taxon>Parameciidae</taxon>
        <taxon>Paramecium</taxon>
    </lineage>
</organism>
<dbReference type="PROSITE" id="PS51158">
    <property type="entry name" value="ALPHA_KINASE"/>
    <property type="match status" value="1"/>
</dbReference>
<sequence length="927" mass="108297">MDKPNPQFKQSQIQFPNQSNQNQQPFAQPRGAINNQSGISAPSGIPAPQLNRAPQGQQGVAQPNFNVLNAYQPITLPSTSPVQFVQINESELNTKIEQKESLVEQLNQKANQVNQTLFNDRIEVNDLNTKLETMEQELKELRQSNRNLEEENFQQKFQKDNEIAQLIKNIKQSNKEKQQLQIEIKQKQDHYLIQEQLIQNNNKQNEIQEKNLQMQQVEIIKLETENKAIEQQLSKLSLQQKNTDVMDKYESLQKQLLTLDQEILKKQEEIKEQEEKRRTLKQNMFSKDQTIGMMRDQKKKIDKKSKNSQEDIEQFKLEVSRQENSLQGKSRIIQQQEELLSQGKFELPNDYQKLQHNDQMLVRQIKDNSFEAKQQEKTNSKLMMNQKKQEQAKLEELDKQARAKQLQELQQKFQSSHGLLEICFLIDCTGSMDPYKKQAELCVLLSMLSVKKQTQRDTLWSLICYQDKAELRKLGAYQQLQFTDQPEEVVNYLQSIKCEGGGDAPEDLDGAMRQMIKNLKWRTQFRIAMLICDAPCHGTKFHDFERNRDDYPDDDLTGAVEQMIQNDIFFIGVLFTGHTNKMFTQIRNIYRQHDKEEYYFHYDLRNAQPDRIFEELVGVLTKVSQTATQTNVRGTKVKNRGKVPIENPGTKGNKEEQNPVEVLCILLVREQPNQNDFVLETFRVFRIEFSDQAFNQKYLEIQTIGVNDFKQIEEGQWSCLRSKDPFAQGAMKSAYLMIRAHQNATKQKELYVCKTPNDLKPFKTFQSAVQECLTHLITQKWMKKFNRDLDDAIAKKNIKKRYPQVIYSDLLIFVDARGNHWIAERYFEGEFVKYNNNYGYINKENTDLNKIANSFSVYSFVKSNFNYLICDIQGVKCCFTDPAICTMKNHKLEPTDLGQDGIAQFQVSFNLVKDTCKEVLQILDINV</sequence>
<feature type="domain" description="Alpha-type protein kinase" evidence="6">
    <location>
        <begin position="686"/>
        <end position="925"/>
    </location>
</feature>
<dbReference type="CDD" id="cd04515">
    <property type="entry name" value="Alpha_kinase"/>
    <property type="match status" value="1"/>
</dbReference>
<dbReference type="PANTHER" id="PTHR47763:SF1">
    <property type="entry name" value="DUF659 DOMAIN-CONTAINING PROTEIN"/>
    <property type="match status" value="1"/>
</dbReference>
<evidence type="ECO:0000259" key="6">
    <source>
        <dbReference type="PROSITE" id="PS51158"/>
    </source>
</evidence>
<keyword evidence="3" id="KW-0418">Kinase</keyword>
<feature type="coiled-coil region" evidence="4">
    <location>
        <begin position="89"/>
        <end position="325"/>
    </location>
</feature>
<dbReference type="GO" id="GO:0004674">
    <property type="term" value="F:protein serine/threonine kinase activity"/>
    <property type="evidence" value="ECO:0007669"/>
    <property type="project" value="UniProtKB-KW"/>
</dbReference>
<dbReference type="GO" id="GO:0005524">
    <property type="term" value="F:ATP binding"/>
    <property type="evidence" value="ECO:0007669"/>
    <property type="project" value="InterPro"/>
</dbReference>
<feature type="region of interest" description="Disordered" evidence="5">
    <location>
        <begin position="1"/>
        <end position="59"/>
    </location>
</feature>
<keyword evidence="8" id="KW-1185">Reference proteome</keyword>
<evidence type="ECO:0000256" key="4">
    <source>
        <dbReference type="SAM" id="Coils"/>
    </source>
</evidence>
<dbReference type="SMART" id="SM00811">
    <property type="entry name" value="Alpha_kinase"/>
    <property type="match status" value="1"/>
</dbReference>
<dbReference type="EMBL" id="CAJJDP010000033">
    <property type="protein sequence ID" value="CAD8157075.1"/>
    <property type="molecule type" value="Genomic_DNA"/>
</dbReference>
<dbReference type="PANTHER" id="PTHR47763">
    <property type="entry name" value="ALPHA-PROTEIN KINASE VWKA"/>
    <property type="match status" value="1"/>
</dbReference>
<dbReference type="AlphaFoldDB" id="A0A8S1TW74"/>
<evidence type="ECO:0000256" key="2">
    <source>
        <dbReference type="ARBA" id="ARBA00022679"/>
    </source>
</evidence>
<reference evidence="7" key="1">
    <citation type="submission" date="2021-01" db="EMBL/GenBank/DDBJ databases">
        <authorList>
            <consortium name="Genoscope - CEA"/>
            <person name="William W."/>
        </authorList>
    </citation>
    <scope>NUCLEOTIDE SEQUENCE</scope>
</reference>
<evidence type="ECO:0000256" key="5">
    <source>
        <dbReference type="SAM" id="MobiDB-lite"/>
    </source>
</evidence>
<proteinExistence type="predicted"/>
<keyword evidence="2" id="KW-0808">Transferase</keyword>
<comment type="caution">
    <text evidence="7">The sequence shown here is derived from an EMBL/GenBank/DDBJ whole genome shotgun (WGS) entry which is preliminary data.</text>
</comment>
<feature type="compositionally biased region" description="Low complexity" evidence="5">
    <location>
        <begin position="10"/>
        <end position="29"/>
    </location>
</feature>
<dbReference type="InterPro" id="IPR052969">
    <property type="entry name" value="Thr-specific_kinase-like"/>
</dbReference>
<accession>A0A8S1TW74</accession>
<dbReference type="Proteomes" id="UP000683925">
    <property type="component" value="Unassembled WGS sequence"/>
</dbReference>
<keyword evidence="1" id="KW-0723">Serine/threonine-protein kinase</keyword>
<evidence type="ECO:0000256" key="1">
    <source>
        <dbReference type="ARBA" id="ARBA00022527"/>
    </source>
</evidence>
<protein>
    <recommendedName>
        <fullName evidence="6">Alpha-type protein kinase domain-containing protein</fullName>
    </recommendedName>
</protein>
<dbReference type="Pfam" id="PF02816">
    <property type="entry name" value="Alpha_kinase"/>
    <property type="match status" value="1"/>
</dbReference>
<dbReference type="InterPro" id="IPR004166">
    <property type="entry name" value="a-kinase_dom"/>
</dbReference>
<evidence type="ECO:0000313" key="8">
    <source>
        <dbReference type="Proteomes" id="UP000683925"/>
    </source>
</evidence>
<dbReference type="OrthoDB" id="430683at2759"/>
<dbReference type="OMA" id="GAMKSAY"/>
<keyword evidence="4" id="KW-0175">Coiled coil</keyword>
<evidence type="ECO:0000256" key="3">
    <source>
        <dbReference type="ARBA" id="ARBA00022777"/>
    </source>
</evidence>